<name>A0ABD5SYF5_9EURY</name>
<dbReference type="Pfam" id="PF19148">
    <property type="entry name" value="DUF5830"/>
    <property type="match status" value="1"/>
</dbReference>
<keyword evidence="2" id="KW-1185">Reference proteome</keyword>
<sequence length="129" mass="14165">MTEPSTRAETVELGVELLAHLEPEELTLSDAIDRIETVTTSPALTRDILDTAEKRGIIDRDGARLRVRRGGTRVNYETQVVTREGSFECRRCGSGLTTGHFVRLDAGELGPFGSSCIRKVTGRDDSTDE</sequence>
<gene>
    <name evidence="1" type="ORF">ACFQDD_01705</name>
</gene>
<reference evidence="1 2" key="1">
    <citation type="journal article" date="2019" name="Int. J. Syst. Evol. Microbiol.">
        <title>The Global Catalogue of Microorganisms (GCM) 10K type strain sequencing project: providing services to taxonomists for standard genome sequencing and annotation.</title>
        <authorList>
            <consortium name="The Broad Institute Genomics Platform"/>
            <consortium name="The Broad Institute Genome Sequencing Center for Infectious Disease"/>
            <person name="Wu L."/>
            <person name="Ma J."/>
        </authorList>
    </citation>
    <scope>NUCLEOTIDE SEQUENCE [LARGE SCALE GENOMIC DNA]</scope>
    <source>
        <strain evidence="1 2">PJ61</strain>
    </source>
</reference>
<evidence type="ECO:0000313" key="1">
    <source>
        <dbReference type="EMBL" id="MFC6770251.1"/>
    </source>
</evidence>
<dbReference type="Proteomes" id="UP001596274">
    <property type="component" value="Unassembled WGS sequence"/>
</dbReference>
<comment type="caution">
    <text evidence="1">The sequence shown here is derived from an EMBL/GenBank/DDBJ whole genome shotgun (WGS) entry which is preliminary data.</text>
</comment>
<evidence type="ECO:0000313" key="2">
    <source>
        <dbReference type="Proteomes" id="UP001596274"/>
    </source>
</evidence>
<dbReference type="InterPro" id="IPR043870">
    <property type="entry name" value="DUF5830"/>
</dbReference>
<accession>A0ABD5SYF5</accession>
<organism evidence="1 2">
    <name type="scientific">Halorubrum pallidum</name>
    <dbReference type="NCBI Taxonomy" id="1526114"/>
    <lineage>
        <taxon>Archaea</taxon>
        <taxon>Methanobacteriati</taxon>
        <taxon>Methanobacteriota</taxon>
        <taxon>Stenosarchaea group</taxon>
        <taxon>Halobacteria</taxon>
        <taxon>Halobacteriales</taxon>
        <taxon>Haloferacaceae</taxon>
        <taxon>Halorubrum</taxon>
    </lineage>
</organism>
<dbReference type="EMBL" id="JBHSWT010000032">
    <property type="protein sequence ID" value="MFC6770251.1"/>
    <property type="molecule type" value="Genomic_DNA"/>
</dbReference>
<proteinExistence type="predicted"/>
<dbReference type="AlphaFoldDB" id="A0ABD5SYF5"/>
<protein>
    <submittedName>
        <fullName evidence="1">DUF5830 family protein</fullName>
    </submittedName>
</protein>